<keyword evidence="4 10" id="KW-0479">Metal-binding</keyword>
<dbReference type="Proteomes" id="UP001501005">
    <property type="component" value="Unassembled WGS sequence"/>
</dbReference>
<feature type="transmembrane region" description="Helical" evidence="10">
    <location>
        <begin position="119"/>
        <end position="136"/>
    </location>
</feature>
<keyword evidence="7" id="KW-1278">Translocase</keyword>
<sequence>MTTTAPTAASATGASAGCTLDIGGMTCASCVGRVERALNRVDGVIAAEVNLATEVATVRFDPARVGLEELTAAVTRAGYTATPRHETQPAAERPGTAANAPGEDGDEARLTTLKRTWQITLAAGLGLMVLMYVPLPLDAMDWLMPAVLVVATVVQFWAGRDIYRAAWAAARHRSTTMNTLVALGTGVAYAYSAFVVLWPATAERWGLPLHIYFETSLVILALVLAGRWMEAKAKKRTAAAITALVGLAPKTARVLRDGTECDIPVEQVVVGDLVRVRPGEKVPVDGVVTDGTTAVDESMLTGESLPVDKTVGDTVIGATLNHTGTVVIRATAVGADTALAQIVRLVEDAQGAKVPLQRLADRVSAWFVPVVLALAAVTFVAWTLFGPDTDRLTMAISTTIAVLIIACPCALGLATPTAVMVGTGRAAELGVLIGNGDALETARRVTAVVLDKTGTLTRGKPALVSVTTVDGRSEDGVLALAAAAETGSEHPVGEAIVNAATARGLSLPVLRSFEAVPGHGIDAVVAGKAAEKVAEKRVLVGNAALMTARGVDVTALAGAAGREAAAGRTPMFVAVDGVLAAVLAVADTVRPESDEAVAQLKALGLQVWMLTGDNAATAHAVAEQVGIEHVLAEVLPADKAAKVRELREQGHVVAFAGDGVNDAAALSAADVGIAIGTGADVAIAASDITLVGGDLRGIVSAIALSRRTVTTMKQGLTWAFGYNLLLIPVAAGALYWYGGLLLDPVLASAAMAMSSVSVLANALRLRRFRRPAGAAEILHPSLRARVGQYAFLTAVAAGALTLGAGLTAVSRMDFAERGMNGQLAWVQGTGMPMRPAMSVMMTAEVPATDAADAGVDVRLDLPAGVRPGKPARLVATVVNASTGEPVEDLTRSHEAWMHLIVTRADLGSFAHVHPRPTGRPGQLAVDVTFPTAGRYIINTEFRRQGQMAGVHSRQVLTVPGTAPAPVPLVAGPRSVVVGGVRVELHGDAKAGGRSDLRYVLTDAATGEPVDDLRPYLAAAGHVVVMRADGTTFAHEHAEATDSDGRPVLALPGTTFGPELDVHAEFPTAGTYRLWAQFRLADGDVLTVPFTVQAR</sequence>
<dbReference type="InterPro" id="IPR023299">
    <property type="entry name" value="ATPase_P-typ_cyto_dom_N"/>
</dbReference>
<keyword evidence="5 10" id="KW-0547">Nucleotide-binding</keyword>
<evidence type="ECO:0000256" key="4">
    <source>
        <dbReference type="ARBA" id="ARBA00022723"/>
    </source>
</evidence>
<dbReference type="Gene3D" id="3.40.1110.10">
    <property type="entry name" value="Calcium-transporting ATPase, cytoplasmic domain N"/>
    <property type="match status" value="2"/>
</dbReference>
<feature type="transmembrane region" description="Helical" evidence="10">
    <location>
        <begin position="716"/>
        <end position="738"/>
    </location>
</feature>
<feature type="region of interest" description="Disordered" evidence="11">
    <location>
        <begin position="79"/>
        <end position="106"/>
    </location>
</feature>
<evidence type="ECO:0000256" key="8">
    <source>
        <dbReference type="ARBA" id="ARBA00022989"/>
    </source>
</evidence>
<dbReference type="Pfam" id="PF00403">
    <property type="entry name" value="HMA"/>
    <property type="match status" value="1"/>
</dbReference>
<reference evidence="13 14" key="1">
    <citation type="journal article" date="2019" name="Int. J. Syst. Evol. Microbiol.">
        <title>The Global Catalogue of Microorganisms (GCM) 10K type strain sequencing project: providing services to taxonomists for standard genome sequencing and annotation.</title>
        <authorList>
            <consortium name="The Broad Institute Genomics Platform"/>
            <consortium name="The Broad Institute Genome Sequencing Center for Infectious Disease"/>
            <person name="Wu L."/>
            <person name="Ma J."/>
        </authorList>
    </citation>
    <scope>NUCLEOTIDE SEQUENCE [LARGE SCALE GENOMIC DNA]</scope>
    <source>
        <strain evidence="13 14">JCM 10673</strain>
    </source>
</reference>
<dbReference type="PROSITE" id="PS00154">
    <property type="entry name" value="ATPASE_E1_E2"/>
    <property type="match status" value="1"/>
</dbReference>
<protein>
    <recommendedName>
        <fullName evidence="12">HMA domain-containing protein</fullName>
    </recommendedName>
</protein>
<dbReference type="InterPro" id="IPR044492">
    <property type="entry name" value="P_typ_ATPase_HD_dom"/>
</dbReference>
<feature type="transmembrane region" description="Helical" evidence="10">
    <location>
        <begin position="180"/>
        <end position="201"/>
    </location>
</feature>
<dbReference type="CDD" id="cd00371">
    <property type="entry name" value="HMA"/>
    <property type="match status" value="1"/>
</dbReference>
<dbReference type="Pfam" id="PF00702">
    <property type="entry name" value="Hydrolase"/>
    <property type="match status" value="1"/>
</dbReference>
<feature type="transmembrane region" description="Helical" evidence="10">
    <location>
        <begin position="142"/>
        <end position="159"/>
    </location>
</feature>
<keyword evidence="3 10" id="KW-0812">Transmembrane</keyword>
<dbReference type="InterPro" id="IPR018303">
    <property type="entry name" value="ATPase_P-typ_P_site"/>
</dbReference>
<dbReference type="Gene3D" id="3.30.70.100">
    <property type="match status" value="1"/>
</dbReference>
<dbReference type="PRINTS" id="PR00943">
    <property type="entry name" value="CUATPASE"/>
</dbReference>
<dbReference type="RefSeq" id="WP_344051245.1">
    <property type="nucleotide sequence ID" value="NZ_BAAAHG010000032.1"/>
</dbReference>
<evidence type="ECO:0000256" key="9">
    <source>
        <dbReference type="ARBA" id="ARBA00023136"/>
    </source>
</evidence>
<evidence type="ECO:0000256" key="2">
    <source>
        <dbReference type="ARBA" id="ARBA00006024"/>
    </source>
</evidence>
<dbReference type="InterPro" id="IPR001757">
    <property type="entry name" value="P_typ_ATPase"/>
</dbReference>
<dbReference type="InterPro" id="IPR023214">
    <property type="entry name" value="HAD_sf"/>
</dbReference>
<keyword evidence="9 10" id="KW-0472">Membrane</keyword>
<evidence type="ECO:0000313" key="13">
    <source>
        <dbReference type="EMBL" id="GAA0919623.1"/>
    </source>
</evidence>
<dbReference type="SUPFAM" id="SSF55008">
    <property type="entry name" value="HMA, heavy metal-associated domain"/>
    <property type="match status" value="1"/>
</dbReference>
<accession>A0ABN1P0A7</accession>
<dbReference type="PRINTS" id="PR00942">
    <property type="entry name" value="CUATPASEI"/>
</dbReference>
<evidence type="ECO:0000256" key="3">
    <source>
        <dbReference type="ARBA" id="ARBA00022692"/>
    </source>
</evidence>
<dbReference type="SUPFAM" id="SSF81665">
    <property type="entry name" value="Calcium ATPase, transmembrane domain M"/>
    <property type="match status" value="1"/>
</dbReference>
<comment type="similarity">
    <text evidence="2 10">Belongs to the cation transport ATPase (P-type) (TC 3.A.3) family. Type IB subfamily.</text>
</comment>
<dbReference type="SFLD" id="SFLDG00002">
    <property type="entry name" value="C1.7:_P-type_atpase_like"/>
    <property type="match status" value="1"/>
</dbReference>
<proteinExistence type="inferred from homology"/>
<dbReference type="NCBIfam" id="TIGR01525">
    <property type="entry name" value="ATPase-IB_hvy"/>
    <property type="match status" value="1"/>
</dbReference>
<dbReference type="SUPFAM" id="SSF81653">
    <property type="entry name" value="Calcium ATPase, transduction domain A"/>
    <property type="match status" value="1"/>
</dbReference>
<feature type="domain" description="HMA" evidence="12">
    <location>
        <begin position="16"/>
        <end position="82"/>
    </location>
</feature>
<dbReference type="InterPro" id="IPR036163">
    <property type="entry name" value="HMA_dom_sf"/>
</dbReference>
<dbReference type="InterPro" id="IPR008250">
    <property type="entry name" value="ATPase_P-typ_transduc_dom_A_sf"/>
</dbReference>
<dbReference type="Pfam" id="PF00122">
    <property type="entry name" value="E1-E2_ATPase"/>
    <property type="match status" value="1"/>
</dbReference>
<keyword evidence="14" id="KW-1185">Reference proteome</keyword>
<evidence type="ECO:0000259" key="12">
    <source>
        <dbReference type="PROSITE" id="PS50846"/>
    </source>
</evidence>
<evidence type="ECO:0000256" key="6">
    <source>
        <dbReference type="ARBA" id="ARBA00022840"/>
    </source>
</evidence>
<dbReference type="Gene3D" id="3.40.50.1000">
    <property type="entry name" value="HAD superfamily/HAD-like"/>
    <property type="match status" value="1"/>
</dbReference>
<dbReference type="CDD" id="cd02094">
    <property type="entry name" value="P-type_ATPase_Cu-like"/>
    <property type="match status" value="1"/>
</dbReference>
<feature type="transmembrane region" description="Helical" evidence="10">
    <location>
        <begin position="391"/>
        <end position="415"/>
    </location>
</feature>
<keyword evidence="6 10" id="KW-0067">ATP-binding</keyword>
<evidence type="ECO:0000256" key="10">
    <source>
        <dbReference type="RuleBase" id="RU362081"/>
    </source>
</evidence>
<name>A0ABN1P0A7_9ACTN</name>
<evidence type="ECO:0000256" key="5">
    <source>
        <dbReference type="ARBA" id="ARBA00022741"/>
    </source>
</evidence>
<dbReference type="SUPFAM" id="SSF56784">
    <property type="entry name" value="HAD-like"/>
    <property type="match status" value="1"/>
</dbReference>
<comment type="subcellular location">
    <subcellularLocation>
        <location evidence="1">Cell membrane</location>
        <topology evidence="1">Multi-pass membrane protein</topology>
    </subcellularLocation>
</comment>
<feature type="transmembrane region" description="Helical" evidence="10">
    <location>
        <begin position="363"/>
        <end position="385"/>
    </location>
</feature>
<organism evidence="13 14">
    <name type="scientific">Streptomyces thermoalcalitolerans</name>
    <dbReference type="NCBI Taxonomy" id="65605"/>
    <lineage>
        <taxon>Bacteria</taxon>
        <taxon>Bacillati</taxon>
        <taxon>Actinomycetota</taxon>
        <taxon>Actinomycetes</taxon>
        <taxon>Kitasatosporales</taxon>
        <taxon>Streptomycetaceae</taxon>
        <taxon>Streptomyces</taxon>
    </lineage>
</organism>
<dbReference type="Gene3D" id="2.70.150.10">
    <property type="entry name" value="Calcium-transporting ATPase, cytoplasmic transduction domain A"/>
    <property type="match status" value="1"/>
</dbReference>
<evidence type="ECO:0000313" key="14">
    <source>
        <dbReference type="Proteomes" id="UP001501005"/>
    </source>
</evidence>
<dbReference type="InterPro" id="IPR059000">
    <property type="entry name" value="ATPase_P-type_domA"/>
</dbReference>
<dbReference type="InterPro" id="IPR006121">
    <property type="entry name" value="HMA_dom"/>
</dbReference>
<evidence type="ECO:0000256" key="7">
    <source>
        <dbReference type="ARBA" id="ARBA00022967"/>
    </source>
</evidence>
<dbReference type="PROSITE" id="PS50846">
    <property type="entry name" value="HMA_2"/>
    <property type="match status" value="1"/>
</dbReference>
<dbReference type="InterPro" id="IPR023298">
    <property type="entry name" value="ATPase_P-typ_TM_dom_sf"/>
</dbReference>
<keyword evidence="10" id="KW-1003">Cell membrane</keyword>
<dbReference type="InterPro" id="IPR036412">
    <property type="entry name" value="HAD-like_sf"/>
</dbReference>
<comment type="caution">
    <text evidence="13">The sequence shown here is derived from an EMBL/GenBank/DDBJ whole genome shotgun (WGS) entry which is preliminary data.</text>
</comment>
<feature type="transmembrane region" description="Helical" evidence="10">
    <location>
        <begin position="786"/>
        <end position="809"/>
    </location>
</feature>
<dbReference type="InterPro" id="IPR017969">
    <property type="entry name" value="Heavy-metal-associated_CS"/>
</dbReference>
<gene>
    <name evidence="13" type="ORF">GCM10009549_37820</name>
</gene>
<dbReference type="PANTHER" id="PTHR43520">
    <property type="entry name" value="ATP7, ISOFORM B"/>
    <property type="match status" value="1"/>
</dbReference>
<feature type="transmembrane region" description="Helical" evidence="10">
    <location>
        <begin position="207"/>
        <end position="226"/>
    </location>
</feature>
<evidence type="ECO:0000256" key="1">
    <source>
        <dbReference type="ARBA" id="ARBA00004651"/>
    </source>
</evidence>
<evidence type="ECO:0000256" key="11">
    <source>
        <dbReference type="SAM" id="MobiDB-lite"/>
    </source>
</evidence>
<dbReference type="PANTHER" id="PTHR43520:SF8">
    <property type="entry name" value="P-TYPE CU(+) TRANSPORTER"/>
    <property type="match status" value="1"/>
</dbReference>
<feature type="transmembrane region" description="Helical" evidence="10">
    <location>
        <begin position="744"/>
        <end position="765"/>
    </location>
</feature>
<dbReference type="SFLD" id="SFLDF00027">
    <property type="entry name" value="p-type_atpase"/>
    <property type="match status" value="1"/>
</dbReference>
<dbReference type="PROSITE" id="PS01047">
    <property type="entry name" value="HMA_1"/>
    <property type="match status" value="1"/>
</dbReference>
<dbReference type="InterPro" id="IPR027256">
    <property type="entry name" value="P-typ_ATPase_IB"/>
</dbReference>
<dbReference type="EMBL" id="BAAAHG010000032">
    <property type="protein sequence ID" value="GAA0919623.1"/>
    <property type="molecule type" value="Genomic_DNA"/>
</dbReference>
<dbReference type="PRINTS" id="PR00119">
    <property type="entry name" value="CATATPASE"/>
</dbReference>
<dbReference type="NCBIfam" id="TIGR01494">
    <property type="entry name" value="ATPase_P-type"/>
    <property type="match status" value="2"/>
</dbReference>
<dbReference type="SFLD" id="SFLDS00003">
    <property type="entry name" value="Haloacid_Dehalogenase"/>
    <property type="match status" value="1"/>
</dbReference>
<keyword evidence="8 10" id="KW-1133">Transmembrane helix</keyword>